<dbReference type="Pfam" id="PF01881">
    <property type="entry name" value="Cas_Cas6_C"/>
    <property type="match status" value="1"/>
</dbReference>
<dbReference type="InterPro" id="IPR049435">
    <property type="entry name" value="Cas_Cas6_C"/>
</dbReference>
<reference evidence="3" key="1">
    <citation type="submission" date="2015-03" db="EMBL/GenBank/DDBJ databases">
        <authorList>
            <person name="Nijsse Bart"/>
        </authorList>
    </citation>
    <scope>NUCLEOTIDE SEQUENCE [LARGE SCALE GENOMIC DNA]</scope>
</reference>
<evidence type="ECO:0000259" key="1">
    <source>
        <dbReference type="Pfam" id="PF01881"/>
    </source>
</evidence>
<dbReference type="AlphaFoldDB" id="A0A0U1KTL8"/>
<feature type="domain" description="CRISPR associated protein Cas6 C-terminal" evidence="1">
    <location>
        <begin position="78"/>
        <end position="171"/>
    </location>
</feature>
<name>A0A0U1KTL8_9FIRM</name>
<dbReference type="EMBL" id="CTRP01000003">
    <property type="protein sequence ID" value="CQR70771.1"/>
    <property type="molecule type" value="Genomic_DNA"/>
</dbReference>
<dbReference type="Gene3D" id="3.30.70.1900">
    <property type="match status" value="1"/>
</dbReference>
<accession>A0A0U1KTL8</accession>
<keyword evidence="3" id="KW-1185">Reference proteome</keyword>
<proteinExistence type="predicted"/>
<protein>
    <recommendedName>
        <fullName evidence="1">CRISPR associated protein Cas6 C-terminal domain-containing protein</fullName>
    </recommendedName>
</protein>
<evidence type="ECO:0000313" key="3">
    <source>
        <dbReference type="Proteomes" id="UP000049855"/>
    </source>
</evidence>
<organism evidence="2 3">
    <name type="scientific">Sporomusa ovata</name>
    <dbReference type="NCBI Taxonomy" id="2378"/>
    <lineage>
        <taxon>Bacteria</taxon>
        <taxon>Bacillati</taxon>
        <taxon>Bacillota</taxon>
        <taxon>Negativicutes</taxon>
        <taxon>Selenomonadales</taxon>
        <taxon>Sporomusaceae</taxon>
        <taxon>Sporomusa</taxon>
    </lineage>
</organism>
<gene>
    <name evidence="2" type="ORF">SpAn4DRAFT_1749</name>
</gene>
<sequence>MLDVVPPLTVTISTGDMMWFTSFCNGAIALKGQETVLGLDVGGIDLCQPVVMGKAAGVFSIRGHACLRKAASGNDAYVDPVNLAEVEESINSQAIVKARFLKSYWNIAAQYSPVVVLPESRLSKGVCSHYGGKLTTVRGSLVLAGGADSLQFLYDYGVGVRTGQGFGLAEVIKQYD</sequence>
<evidence type="ECO:0000313" key="2">
    <source>
        <dbReference type="EMBL" id="CQR70771.1"/>
    </source>
</evidence>
<dbReference type="Proteomes" id="UP000049855">
    <property type="component" value="Unassembled WGS sequence"/>
</dbReference>